<feature type="domain" description="Ketopantoate reductase C-terminal" evidence="7">
    <location>
        <begin position="197"/>
        <end position="315"/>
    </location>
</feature>
<evidence type="ECO:0000256" key="1">
    <source>
        <dbReference type="ARBA" id="ARBA00007870"/>
    </source>
</evidence>
<dbReference type="AlphaFoldDB" id="A0AAD4CNA1"/>
<organism evidence="8 9">
    <name type="scientific">Aspergillus nanangensis</name>
    <dbReference type="NCBI Taxonomy" id="2582783"/>
    <lineage>
        <taxon>Eukaryota</taxon>
        <taxon>Fungi</taxon>
        <taxon>Dikarya</taxon>
        <taxon>Ascomycota</taxon>
        <taxon>Pezizomycotina</taxon>
        <taxon>Eurotiomycetes</taxon>
        <taxon>Eurotiomycetidae</taxon>
        <taxon>Eurotiales</taxon>
        <taxon>Aspergillaceae</taxon>
        <taxon>Aspergillus</taxon>
        <taxon>Aspergillus subgen. Circumdati</taxon>
    </lineage>
</organism>
<dbReference type="EC" id="1.1.1.169" evidence="4"/>
<keyword evidence="5" id="KW-0732">Signal</keyword>
<evidence type="ECO:0000259" key="6">
    <source>
        <dbReference type="Pfam" id="PF02558"/>
    </source>
</evidence>
<dbReference type="InterPro" id="IPR008927">
    <property type="entry name" value="6-PGluconate_DH-like_C_sf"/>
</dbReference>
<dbReference type="Proteomes" id="UP001194746">
    <property type="component" value="Unassembled WGS sequence"/>
</dbReference>
<keyword evidence="9" id="KW-1185">Reference proteome</keyword>
<evidence type="ECO:0000256" key="4">
    <source>
        <dbReference type="RuleBase" id="RU362068"/>
    </source>
</evidence>
<dbReference type="Gene3D" id="1.10.1040.10">
    <property type="entry name" value="N-(1-d-carboxylethyl)-l-norvaline Dehydrogenase, domain 2"/>
    <property type="match status" value="1"/>
</dbReference>
<reference evidence="8" key="1">
    <citation type="journal article" date="2019" name="Beilstein J. Org. Chem.">
        <title>Nanangenines: drimane sesquiterpenoids as the dominant metabolite cohort of a novel Australian fungus, Aspergillus nanangensis.</title>
        <authorList>
            <person name="Lacey H.J."/>
            <person name="Gilchrist C.L.M."/>
            <person name="Crombie A."/>
            <person name="Kalaitzis J.A."/>
            <person name="Vuong D."/>
            <person name="Rutledge P.J."/>
            <person name="Turner P."/>
            <person name="Pitt J.I."/>
            <person name="Lacey E."/>
            <person name="Chooi Y.H."/>
            <person name="Piggott A.M."/>
        </authorList>
    </citation>
    <scope>NUCLEOTIDE SEQUENCE</scope>
    <source>
        <strain evidence="8">MST-FP2251</strain>
    </source>
</reference>
<accession>A0AAD4CNA1</accession>
<comment type="function">
    <text evidence="4">Catalyzes the NADPH-dependent reduction of ketopantoate into pantoic acid.</text>
</comment>
<evidence type="ECO:0000259" key="7">
    <source>
        <dbReference type="Pfam" id="PF08546"/>
    </source>
</evidence>
<evidence type="ECO:0000256" key="5">
    <source>
        <dbReference type="SAM" id="SignalP"/>
    </source>
</evidence>
<dbReference type="InterPro" id="IPR051402">
    <property type="entry name" value="KPR-Related"/>
</dbReference>
<reference evidence="8" key="2">
    <citation type="submission" date="2020-02" db="EMBL/GenBank/DDBJ databases">
        <authorList>
            <person name="Gilchrist C.L.M."/>
            <person name="Chooi Y.-H."/>
        </authorList>
    </citation>
    <scope>NUCLEOTIDE SEQUENCE</scope>
    <source>
        <strain evidence="8">MST-FP2251</strain>
    </source>
</reference>
<feature type="signal peptide" evidence="5">
    <location>
        <begin position="1"/>
        <end position="19"/>
    </location>
</feature>
<sequence>MAKARVLLVGCGGIGTVAALNLEAGGLASVSCVLRSSYDIVTAKGFSIESCDHGTLEGWKPTEVLQAVPVANDTNPFDYIICCTKNVPDVPPLLPDIISPAVTPKRTIIVLIQNGLHIERPFLTKFPSNIVLSGVSRADAHETQPGTIQQKQTDVLHIGAFPHSTRSVTDCQTAAGDFVRRYSAGGRTKCTYVADVGLDRWRKLVYNATLNPICTLTGLDTGALQSHEHSMQTLVRPAMKEVILVASAVGYQLPEDVIETTLAGNPIEQRIAPSMLMDLRKGNLIEHENLVGAVVREAEALGIPTPVLTMLYNLCCSVQLRLKIARGL</sequence>
<evidence type="ECO:0000256" key="3">
    <source>
        <dbReference type="ARBA" id="ARBA00023002"/>
    </source>
</evidence>
<dbReference type="Pfam" id="PF02558">
    <property type="entry name" value="ApbA"/>
    <property type="match status" value="1"/>
</dbReference>
<evidence type="ECO:0000256" key="2">
    <source>
        <dbReference type="ARBA" id="ARBA00022857"/>
    </source>
</evidence>
<dbReference type="Pfam" id="PF08546">
    <property type="entry name" value="ApbA_C"/>
    <property type="match status" value="1"/>
</dbReference>
<dbReference type="Gene3D" id="3.40.50.720">
    <property type="entry name" value="NAD(P)-binding Rossmann-like Domain"/>
    <property type="match status" value="1"/>
</dbReference>
<feature type="domain" description="Ketopantoate reductase N-terminal" evidence="6">
    <location>
        <begin position="6"/>
        <end position="162"/>
    </location>
</feature>
<feature type="chain" id="PRO_5041987755" description="2-dehydropantoate 2-reductase" evidence="5">
    <location>
        <begin position="20"/>
        <end position="328"/>
    </location>
</feature>
<dbReference type="GO" id="GO:0005737">
    <property type="term" value="C:cytoplasm"/>
    <property type="evidence" value="ECO:0007669"/>
    <property type="project" value="TreeGrafter"/>
</dbReference>
<evidence type="ECO:0000313" key="8">
    <source>
        <dbReference type="EMBL" id="KAF9889358.1"/>
    </source>
</evidence>
<dbReference type="EMBL" id="VCAU01000037">
    <property type="protein sequence ID" value="KAF9889358.1"/>
    <property type="molecule type" value="Genomic_DNA"/>
</dbReference>
<dbReference type="GO" id="GO:0015940">
    <property type="term" value="P:pantothenate biosynthetic process"/>
    <property type="evidence" value="ECO:0007669"/>
    <property type="project" value="InterPro"/>
</dbReference>
<dbReference type="InterPro" id="IPR036291">
    <property type="entry name" value="NAD(P)-bd_dom_sf"/>
</dbReference>
<comment type="caution">
    <text evidence="8">The sequence shown here is derived from an EMBL/GenBank/DDBJ whole genome shotgun (WGS) entry which is preliminary data.</text>
</comment>
<dbReference type="NCBIfam" id="TIGR00745">
    <property type="entry name" value="apbA_panE"/>
    <property type="match status" value="1"/>
</dbReference>
<name>A0AAD4CNA1_ASPNN</name>
<dbReference type="InterPro" id="IPR013328">
    <property type="entry name" value="6PGD_dom2"/>
</dbReference>
<dbReference type="PANTHER" id="PTHR21708">
    <property type="entry name" value="PROBABLE 2-DEHYDROPANTOATE 2-REDUCTASE"/>
    <property type="match status" value="1"/>
</dbReference>
<evidence type="ECO:0000313" key="9">
    <source>
        <dbReference type="Proteomes" id="UP001194746"/>
    </source>
</evidence>
<keyword evidence="2 4" id="KW-0521">NADP</keyword>
<proteinExistence type="inferred from homology"/>
<comment type="similarity">
    <text evidence="1 4">Belongs to the ketopantoate reductase family.</text>
</comment>
<dbReference type="SUPFAM" id="SSF51735">
    <property type="entry name" value="NAD(P)-binding Rossmann-fold domains"/>
    <property type="match status" value="1"/>
</dbReference>
<dbReference type="FunFam" id="1.10.1040.10:FF:000017">
    <property type="entry name" value="2-dehydropantoate 2-reductase"/>
    <property type="match status" value="1"/>
</dbReference>
<protein>
    <recommendedName>
        <fullName evidence="4">2-dehydropantoate 2-reductase</fullName>
        <ecNumber evidence="4">1.1.1.169</ecNumber>
    </recommendedName>
    <alternativeName>
        <fullName evidence="4">Ketopantoate reductase</fullName>
    </alternativeName>
</protein>
<gene>
    <name evidence="8" type="ORF">FE257_007468</name>
</gene>
<dbReference type="InterPro" id="IPR013752">
    <property type="entry name" value="KPA_reductase"/>
</dbReference>
<comment type="catalytic activity">
    <reaction evidence="4">
        <text>(R)-pantoate + NADP(+) = 2-dehydropantoate + NADPH + H(+)</text>
        <dbReference type="Rhea" id="RHEA:16233"/>
        <dbReference type="ChEBI" id="CHEBI:11561"/>
        <dbReference type="ChEBI" id="CHEBI:15378"/>
        <dbReference type="ChEBI" id="CHEBI:15980"/>
        <dbReference type="ChEBI" id="CHEBI:57783"/>
        <dbReference type="ChEBI" id="CHEBI:58349"/>
        <dbReference type="EC" id="1.1.1.169"/>
    </reaction>
</comment>
<dbReference type="InterPro" id="IPR003710">
    <property type="entry name" value="ApbA"/>
</dbReference>
<dbReference type="GO" id="GO:0008677">
    <property type="term" value="F:2-dehydropantoate 2-reductase activity"/>
    <property type="evidence" value="ECO:0007669"/>
    <property type="project" value="UniProtKB-EC"/>
</dbReference>
<dbReference type="InterPro" id="IPR013332">
    <property type="entry name" value="KPR_N"/>
</dbReference>
<keyword evidence="3 4" id="KW-0560">Oxidoreductase</keyword>
<dbReference type="PANTHER" id="PTHR21708:SF30">
    <property type="entry name" value="2-DEHYDROPANTOATE 2-REDUCTASE-RELATED"/>
    <property type="match status" value="1"/>
</dbReference>
<dbReference type="SUPFAM" id="SSF48179">
    <property type="entry name" value="6-phosphogluconate dehydrogenase C-terminal domain-like"/>
    <property type="match status" value="1"/>
</dbReference>